<keyword evidence="7" id="KW-0645">Protease</keyword>
<accession>A0ABT8KXT1</accession>
<feature type="transmembrane region" description="Helical" evidence="5">
    <location>
        <begin position="59"/>
        <end position="80"/>
    </location>
</feature>
<dbReference type="EMBL" id="JAUJEA010000021">
    <property type="protein sequence ID" value="MDN5205580.1"/>
    <property type="molecule type" value="Genomic_DNA"/>
</dbReference>
<evidence type="ECO:0000256" key="1">
    <source>
        <dbReference type="ARBA" id="ARBA00004141"/>
    </source>
</evidence>
<sequence length="186" mass="20801">MSATISKSILVPSRFIFFMWAIFCVEFFLGIELAGYGIYPRTLEGLIGIVTAPFIHGNVPHVANNTLPLLFLGTAIFYFYDKIAMQVFVQCYFLTGILVWLFARSSFHIGASGLIYGLAFFLISFGIMRGDFKSIVISIIVFIFYNGLFYGVLPTQSGVSWESHLLGAIVGVFTAWRYSEYKSVSS</sequence>
<feature type="transmembrane region" description="Helical" evidence="5">
    <location>
        <begin position="135"/>
        <end position="153"/>
    </location>
</feature>
<gene>
    <name evidence="7" type="ORF">QQ008_29620</name>
</gene>
<keyword evidence="7" id="KW-0378">Hydrolase</keyword>
<feature type="transmembrane region" description="Helical" evidence="5">
    <location>
        <begin position="109"/>
        <end position="128"/>
    </location>
</feature>
<dbReference type="GO" id="GO:0006508">
    <property type="term" value="P:proteolysis"/>
    <property type="evidence" value="ECO:0007669"/>
    <property type="project" value="UniProtKB-KW"/>
</dbReference>
<dbReference type="EC" id="3.4.21.105" evidence="7"/>
<evidence type="ECO:0000256" key="5">
    <source>
        <dbReference type="SAM" id="Phobius"/>
    </source>
</evidence>
<dbReference type="GO" id="GO:0008233">
    <property type="term" value="F:peptidase activity"/>
    <property type="evidence" value="ECO:0007669"/>
    <property type="project" value="UniProtKB-KW"/>
</dbReference>
<comment type="subcellular location">
    <subcellularLocation>
        <location evidence="1">Membrane</location>
        <topology evidence="1">Multi-pass membrane protein</topology>
    </subcellularLocation>
</comment>
<evidence type="ECO:0000313" key="8">
    <source>
        <dbReference type="Proteomes" id="UP001172082"/>
    </source>
</evidence>
<keyword evidence="3 5" id="KW-1133">Transmembrane helix</keyword>
<reference evidence="7" key="1">
    <citation type="submission" date="2023-06" db="EMBL/GenBank/DDBJ databases">
        <title>Genomic of Parafulvivirga corallium.</title>
        <authorList>
            <person name="Wang G."/>
        </authorList>
    </citation>
    <scope>NUCLEOTIDE SEQUENCE</scope>
    <source>
        <strain evidence="7">BMA10</strain>
    </source>
</reference>
<evidence type="ECO:0000313" key="7">
    <source>
        <dbReference type="EMBL" id="MDN5205580.1"/>
    </source>
</evidence>
<feature type="transmembrane region" description="Helical" evidence="5">
    <location>
        <begin position="15"/>
        <end position="39"/>
    </location>
</feature>
<feature type="domain" description="Peptidase S54 rhomboid" evidence="6">
    <location>
        <begin position="46"/>
        <end position="179"/>
    </location>
</feature>
<dbReference type="InterPro" id="IPR022764">
    <property type="entry name" value="Peptidase_S54_rhomboid_dom"/>
</dbReference>
<evidence type="ECO:0000259" key="6">
    <source>
        <dbReference type="Pfam" id="PF01694"/>
    </source>
</evidence>
<comment type="caution">
    <text evidence="7">The sequence shown here is derived from an EMBL/GenBank/DDBJ whole genome shotgun (WGS) entry which is preliminary data.</text>
</comment>
<dbReference type="SUPFAM" id="SSF144091">
    <property type="entry name" value="Rhomboid-like"/>
    <property type="match status" value="1"/>
</dbReference>
<dbReference type="InterPro" id="IPR035952">
    <property type="entry name" value="Rhomboid-like_sf"/>
</dbReference>
<dbReference type="Gene3D" id="1.20.1540.10">
    <property type="entry name" value="Rhomboid-like"/>
    <property type="match status" value="1"/>
</dbReference>
<keyword evidence="4 5" id="KW-0472">Membrane</keyword>
<keyword evidence="2 5" id="KW-0812">Transmembrane</keyword>
<dbReference type="RefSeq" id="WP_346755602.1">
    <property type="nucleotide sequence ID" value="NZ_JAUJEA010000021.1"/>
</dbReference>
<protein>
    <submittedName>
        <fullName evidence="7">Rhomboid family intramembrane serine protease</fullName>
        <ecNumber evidence="7">3.4.21.105</ecNumber>
    </submittedName>
</protein>
<evidence type="ECO:0000256" key="2">
    <source>
        <dbReference type="ARBA" id="ARBA00022692"/>
    </source>
</evidence>
<evidence type="ECO:0000256" key="3">
    <source>
        <dbReference type="ARBA" id="ARBA00022989"/>
    </source>
</evidence>
<evidence type="ECO:0000256" key="4">
    <source>
        <dbReference type="ARBA" id="ARBA00023136"/>
    </source>
</evidence>
<feature type="transmembrane region" description="Helical" evidence="5">
    <location>
        <begin position="87"/>
        <end position="103"/>
    </location>
</feature>
<dbReference type="Proteomes" id="UP001172082">
    <property type="component" value="Unassembled WGS sequence"/>
</dbReference>
<organism evidence="7 8">
    <name type="scientific">Splendidivirga corallicola</name>
    <dbReference type="NCBI Taxonomy" id="3051826"/>
    <lineage>
        <taxon>Bacteria</taxon>
        <taxon>Pseudomonadati</taxon>
        <taxon>Bacteroidota</taxon>
        <taxon>Cytophagia</taxon>
        <taxon>Cytophagales</taxon>
        <taxon>Splendidivirgaceae</taxon>
        <taxon>Splendidivirga</taxon>
    </lineage>
</organism>
<name>A0ABT8KXT1_9BACT</name>
<dbReference type="Pfam" id="PF01694">
    <property type="entry name" value="Rhomboid"/>
    <property type="match status" value="1"/>
</dbReference>
<keyword evidence="8" id="KW-1185">Reference proteome</keyword>
<proteinExistence type="predicted"/>